<proteinExistence type="predicted"/>
<organism evidence="3 4">
    <name type="scientific">Anoxybacillus suryakundensis</name>
    <dbReference type="NCBI Taxonomy" id="1325335"/>
    <lineage>
        <taxon>Bacteria</taxon>
        <taxon>Bacillati</taxon>
        <taxon>Bacillota</taxon>
        <taxon>Bacilli</taxon>
        <taxon>Bacillales</taxon>
        <taxon>Anoxybacillaceae</taxon>
        <taxon>Anoxybacillus</taxon>
    </lineage>
</organism>
<evidence type="ECO:0008006" key="5">
    <source>
        <dbReference type="Google" id="ProtNLM"/>
    </source>
</evidence>
<evidence type="ECO:0000256" key="1">
    <source>
        <dbReference type="SAM" id="Phobius"/>
    </source>
</evidence>
<evidence type="ECO:0000256" key="2">
    <source>
        <dbReference type="SAM" id="SignalP"/>
    </source>
</evidence>
<reference evidence="4" key="1">
    <citation type="submission" date="2015-08" db="EMBL/GenBank/DDBJ databases">
        <authorList>
            <person name="Varghese N."/>
        </authorList>
    </citation>
    <scope>NUCLEOTIDE SEQUENCE [LARGE SCALE GENOMIC DNA]</scope>
    <source>
        <strain evidence="4">DSM 27374</strain>
    </source>
</reference>
<dbReference type="OrthoDB" id="2718583at2"/>
<keyword evidence="4" id="KW-1185">Reference proteome</keyword>
<gene>
    <name evidence="3" type="ORF">Ga0061060_11512</name>
</gene>
<feature type="transmembrane region" description="Helical" evidence="1">
    <location>
        <begin position="279"/>
        <end position="297"/>
    </location>
</feature>
<evidence type="ECO:0000313" key="4">
    <source>
        <dbReference type="Proteomes" id="UP000182738"/>
    </source>
</evidence>
<evidence type="ECO:0000313" key="3">
    <source>
        <dbReference type="EMBL" id="CUA80791.1"/>
    </source>
</evidence>
<keyword evidence="1" id="KW-0472">Membrane</keyword>
<dbReference type="NCBIfam" id="TIGR04383">
    <property type="entry name" value="acidic_w_LPXTA"/>
    <property type="match status" value="1"/>
</dbReference>
<dbReference type="InterPro" id="IPR030832">
    <property type="entry name" value="Acidic_LPXTA"/>
</dbReference>
<dbReference type="Proteomes" id="UP000182738">
    <property type="component" value="Unassembled WGS sequence"/>
</dbReference>
<protein>
    <recommendedName>
        <fullName evidence="5">Processed acidic surface protein</fullName>
    </recommendedName>
</protein>
<feature type="signal peptide" evidence="2">
    <location>
        <begin position="1"/>
        <end position="18"/>
    </location>
</feature>
<sequence length="307" mass="35199">MRVLWLLICLLCATPVQAAISEEALRQYVQDIGWTMDDLTRYLAKWNMTINDFSSLEALKKQLGTPITPERLDELLLRYEMTQEEAEALLGQFGEQLQQYTFIEDLAYALSFYRDRYDAMQAMTDILATIGLTEDEIHRLVERTPPSAKQTLARLDEQIQTLVLRDSSAPLTKTEQETVRHLWNEWLSLYRLQAKVYEVNEQGRKPISFERFQTATVPVVMEWYDDDGTLVADLYIPYERIGSSALIDASEQLAHIGMMALDLESGLLVARMPKTASSYGTNILIGIALLFASFVLWKKGKRCEPLR</sequence>
<dbReference type="AlphaFoldDB" id="A0A0K6GQK8"/>
<dbReference type="STRING" id="1325335.GCA_001418025_02104"/>
<dbReference type="EMBL" id="CYGZ01000015">
    <property type="protein sequence ID" value="CUA80791.1"/>
    <property type="molecule type" value="Genomic_DNA"/>
</dbReference>
<feature type="chain" id="PRO_5005503565" description="Processed acidic surface protein" evidence="2">
    <location>
        <begin position="19"/>
        <end position="307"/>
    </location>
</feature>
<name>A0A0K6GQK8_9BACL</name>
<accession>A0A0K6GQK8</accession>
<keyword evidence="1" id="KW-1133">Transmembrane helix</keyword>
<keyword evidence="1" id="KW-0812">Transmembrane</keyword>
<dbReference type="RefSeq" id="WP_055441692.1">
    <property type="nucleotide sequence ID" value="NZ_BAABDZ010000024.1"/>
</dbReference>
<keyword evidence="2" id="KW-0732">Signal</keyword>